<dbReference type="EMBL" id="JAUEIQ010000001">
    <property type="protein sequence ID" value="MDN0062774.1"/>
    <property type="molecule type" value="Genomic_DNA"/>
</dbReference>
<dbReference type="Gene3D" id="1.10.10.10">
    <property type="entry name" value="Winged helix-like DNA-binding domain superfamily/Winged helix DNA-binding domain"/>
    <property type="match status" value="1"/>
</dbReference>
<dbReference type="InterPro" id="IPR038475">
    <property type="entry name" value="RecG_C_sf"/>
</dbReference>
<dbReference type="SUPFAM" id="SSF46785">
    <property type="entry name" value="Winged helix' DNA-binding domain"/>
    <property type="match status" value="1"/>
</dbReference>
<name>A0ABT7XBJ4_9ACTN</name>
<keyword evidence="1" id="KW-0067">ATP-binding</keyword>
<proteinExistence type="predicted"/>
<dbReference type="PANTHER" id="PTHR30595:SF6">
    <property type="entry name" value="SCHLAFEN ALBA-2 DOMAIN-CONTAINING PROTEIN"/>
    <property type="match status" value="1"/>
</dbReference>
<dbReference type="InterPro" id="IPR011991">
    <property type="entry name" value="ArsR-like_HTH"/>
</dbReference>
<reference evidence="1" key="2">
    <citation type="submission" date="2024-05" db="EMBL/GenBank/DDBJ databases">
        <title>Identification and characterization of horizontal gene transfer across gut microbiota members of farm animals based on homology search.</title>
        <authorList>
            <person name="Schwarzerova J."/>
            <person name="Nykrynova M."/>
            <person name="Jureckova K."/>
            <person name="Cejkova D."/>
            <person name="Rychlik I."/>
        </authorList>
    </citation>
    <scope>NUCLEOTIDE SEQUENCE</scope>
    <source>
        <strain evidence="1">176_SSukc20</strain>
    </source>
</reference>
<accession>A0ABT7XBJ4</accession>
<dbReference type="Proteomes" id="UP001168435">
    <property type="component" value="Unassembled WGS sequence"/>
</dbReference>
<comment type="caution">
    <text evidence="1">The sequence shown here is derived from an EMBL/GenBank/DDBJ whole genome shotgun (WGS) entry which is preliminary data.</text>
</comment>
<dbReference type="Pfam" id="PF13749">
    <property type="entry name" value="HATPase_c_4"/>
    <property type="match status" value="1"/>
</dbReference>
<sequence length="293" mass="32152">MLRTYLRPHFVERVSARVFRNDIELSLGEGELRTLGAALPDGAFTNLGLLLSDQCTPTVKAALFADDDRNIFTAREECTGSVLKQLSDAYAFLEHDNRYRTEYSGLERIDYHDVPPVALREALVNSIAHREYSLSGPTLISAMPGGVEIVSPGGLPLGIEEADLGAHISIPRNKMLANVLFRLEIIETYGTGIGRMRASYADSEFDPSIRLTPNTLTVFLPNRNAIGMRAAEASDEKARALRDLLEGGPKTRHFIQGSLGISQTTAIRMLGDLTNKGVIEKQGAGKNTMYMLK</sequence>
<dbReference type="CDD" id="cd00090">
    <property type="entry name" value="HTH_ARSR"/>
    <property type="match status" value="1"/>
</dbReference>
<keyword evidence="2" id="KW-1185">Reference proteome</keyword>
<organism evidence="1 2">
    <name type="scientific">Collinsella ihumii</name>
    <dbReference type="NCBI Taxonomy" id="1720204"/>
    <lineage>
        <taxon>Bacteria</taxon>
        <taxon>Bacillati</taxon>
        <taxon>Actinomycetota</taxon>
        <taxon>Coriobacteriia</taxon>
        <taxon>Coriobacteriales</taxon>
        <taxon>Coriobacteriaceae</taxon>
        <taxon>Collinsella</taxon>
    </lineage>
</organism>
<dbReference type="PANTHER" id="PTHR30595">
    <property type="entry name" value="GLPR-RELATED TRANSCRIPTIONAL REPRESSOR"/>
    <property type="match status" value="1"/>
</dbReference>
<dbReference type="InterPro" id="IPR036390">
    <property type="entry name" value="WH_DNA-bd_sf"/>
</dbReference>
<dbReference type="Gene3D" id="3.30.565.60">
    <property type="match status" value="1"/>
</dbReference>
<protein>
    <submittedName>
        <fullName evidence="1">ATP-binding protein</fullName>
    </submittedName>
</protein>
<dbReference type="InterPro" id="IPR036388">
    <property type="entry name" value="WH-like_DNA-bd_sf"/>
</dbReference>
<evidence type="ECO:0000313" key="2">
    <source>
        <dbReference type="Proteomes" id="UP001168435"/>
    </source>
</evidence>
<keyword evidence="1" id="KW-0547">Nucleotide-binding</keyword>
<dbReference type="RefSeq" id="WP_289835007.1">
    <property type="nucleotide sequence ID" value="NZ_JAUEIQ010000001.1"/>
</dbReference>
<gene>
    <name evidence="1" type="ORF">QVN30_00430</name>
</gene>
<evidence type="ECO:0000313" key="1">
    <source>
        <dbReference type="EMBL" id="MDN0062774.1"/>
    </source>
</evidence>
<dbReference type="GO" id="GO:0005524">
    <property type="term" value="F:ATP binding"/>
    <property type="evidence" value="ECO:0007669"/>
    <property type="project" value="UniProtKB-KW"/>
</dbReference>
<reference evidence="1" key="1">
    <citation type="submission" date="2023-06" db="EMBL/GenBank/DDBJ databases">
        <authorList>
            <person name="Zeman M."/>
            <person name="Kubasova T."/>
            <person name="Jahodarova E."/>
            <person name="Nykrynova M."/>
            <person name="Rychlik I."/>
        </authorList>
    </citation>
    <scope>NUCLEOTIDE SEQUENCE</scope>
    <source>
        <strain evidence="1">176_SSukc20</strain>
    </source>
</reference>